<accession>A0A0L0RX39</accession>
<evidence type="ECO:0000256" key="1">
    <source>
        <dbReference type="SAM" id="MobiDB-lite"/>
    </source>
</evidence>
<keyword evidence="2" id="KW-0812">Transmembrane</keyword>
<reference evidence="4" key="2">
    <citation type="submission" date="2009-11" db="EMBL/GenBank/DDBJ databases">
        <title>The Genome Sequence of Allomyces macrogynus strain ATCC 38327.</title>
        <authorList>
            <consortium name="The Broad Institute Genome Sequencing Platform"/>
            <person name="Russ C."/>
            <person name="Cuomo C."/>
            <person name="Shea T."/>
            <person name="Young S.K."/>
            <person name="Zeng Q."/>
            <person name="Koehrsen M."/>
            <person name="Haas B."/>
            <person name="Borodovsky M."/>
            <person name="Guigo R."/>
            <person name="Alvarado L."/>
            <person name="Berlin A."/>
            <person name="Borenstein D."/>
            <person name="Chen Z."/>
            <person name="Engels R."/>
            <person name="Freedman E."/>
            <person name="Gellesch M."/>
            <person name="Goldberg J."/>
            <person name="Griggs A."/>
            <person name="Gujja S."/>
            <person name="Heiman D."/>
            <person name="Hepburn T."/>
            <person name="Howarth C."/>
            <person name="Jen D."/>
            <person name="Larson L."/>
            <person name="Lewis B."/>
            <person name="Mehta T."/>
            <person name="Park D."/>
            <person name="Pearson M."/>
            <person name="Roberts A."/>
            <person name="Saif S."/>
            <person name="Shenoy N."/>
            <person name="Sisk P."/>
            <person name="Stolte C."/>
            <person name="Sykes S."/>
            <person name="Walk T."/>
            <person name="White J."/>
            <person name="Yandava C."/>
            <person name="Burger G."/>
            <person name="Gray M.W."/>
            <person name="Holland P.W.H."/>
            <person name="King N."/>
            <person name="Lang F.B.F."/>
            <person name="Roger A.J."/>
            <person name="Ruiz-Trillo I."/>
            <person name="Lander E."/>
            <person name="Nusbaum C."/>
        </authorList>
    </citation>
    <scope>NUCLEOTIDE SEQUENCE [LARGE SCALE GENOMIC DNA]</scope>
    <source>
        <strain evidence="4">ATCC 38327</strain>
    </source>
</reference>
<gene>
    <name evidence="3" type="ORF">AMAG_00659</name>
</gene>
<dbReference type="AlphaFoldDB" id="A0A0L0RX39"/>
<reference evidence="3 4" key="1">
    <citation type="submission" date="2009-11" db="EMBL/GenBank/DDBJ databases">
        <title>Annotation of Allomyces macrogynus ATCC 38327.</title>
        <authorList>
            <consortium name="The Broad Institute Genome Sequencing Platform"/>
            <person name="Russ C."/>
            <person name="Cuomo C."/>
            <person name="Burger G."/>
            <person name="Gray M.W."/>
            <person name="Holland P.W.H."/>
            <person name="King N."/>
            <person name="Lang F.B.F."/>
            <person name="Roger A.J."/>
            <person name="Ruiz-Trillo I."/>
            <person name="Young S.K."/>
            <person name="Zeng Q."/>
            <person name="Gargeya S."/>
            <person name="Fitzgerald M."/>
            <person name="Haas B."/>
            <person name="Abouelleil A."/>
            <person name="Alvarado L."/>
            <person name="Arachchi H.M."/>
            <person name="Berlin A."/>
            <person name="Chapman S.B."/>
            <person name="Gearin G."/>
            <person name="Goldberg J."/>
            <person name="Griggs A."/>
            <person name="Gujja S."/>
            <person name="Hansen M."/>
            <person name="Heiman D."/>
            <person name="Howarth C."/>
            <person name="Larimer J."/>
            <person name="Lui A."/>
            <person name="MacDonald P.J.P."/>
            <person name="McCowen C."/>
            <person name="Montmayeur A."/>
            <person name="Murphy C."/>
            <person name="Neiman D."/>
            <person name="Pearson M."/>
            <person name="Priest M."/>
            <person name="Roberts A."/>
            <person name="Saif S."/>
            <person name="Shea T."/>
            <person name="Sisk P."/>
            <person name="Stolte C."/>
            <person name="Sykes S."/>
            <person name="Wortman J."/>
            <person name="Nusbaum C."/>
            <person name="Birren B."/>
        </authorList>
    </citation>
    <scope>NUCLEOTIDE SEQUENCE [LARGE SCALE GENOMIC DNA]</scope>
    <source>
        <strain evidence="3 4">ATCC 38327</strain>
    </source>
</reference>
<keyword evidence="2" id="KW-1133">Transmembrane helix</keyword>
<protein>
    <submittedName>
        <fullName evidence="3">Uncharacterized protein</fullName>
    </submittedName>
</protein>
<dbReference type="OrthoDB" id="5570668at2759"/>
<feature type="transmembrane region" description="Helical" evidence="2">
    <location>
        <begin position="34"/>
        <end position="57"/>
    </location>
</feature>
<evidence type="ECO:0000313" key="4">
    <source>
        <dbReference type="Proteomes" id="UP000054350"/>
    </source>
</evidence>
<organism evidence="3 4">
    <name type="scientific">Allomyces macrogynus (strain ATCC 38327)</name>
    <name type="common">Allomyces javanicus var. macrogynus</name>
    <dbReference type="NCBI Taxonomy" id="578462"/>
    <lineage>
        <taxon>Eukaryota</taxon>
        <taxon>Fungi</taxon>
        <taxon>Fungi incertae sedis</taxon>
        <taxon>Blastocladiomycota</taxon>
        <taxon>Blastocladiomycetes</taxon>
        <taxon>Blastocladiales</taxon>
        <taxon>Blastocladiaceae</taxon>
        <taxon>Allomyces</taxon>
    </lineage>
</organism>
<keyword evidence="2" id="KW-0472">Membrane</keyword>
<keyword evidence="4" id="KW-1185">Reference proteome</keyword>
<proteinExistence type="predicted"/>
<dbReference type="Proteomes" id="UP000054350">
    <property type="component" value="Unassembled WGS sequence"/>
</dbReference>
<sequence>MHVAAAAASPSGVATLHGAAVVKAASTAGVPSAQLSVIALAIAIPMVMAASVFMCMFGRQPKSPEAKQAKERAIASSSQPAPAVELQQQAPAQLLTLQVSIPTSTLMEDTSVDQKRSFDAKNTDYANVPPPPLPTSFGNGHVATPAPATSTTLARGVVRNTEVEDPTIDPALLAQLLHSTLHYRHYGASPISPDTPGSAAASAMSGSASASEVTSTDPAASSLIGKSGAIAASPLGPLNSPSASSLARRNTPPLSPMAAASLSMILPDKTALIRGNFDVPGIPNTREVPPLASYGARQLLADWEGLFRSVRSACGTVVGGAAVAPADAPAQDLASAEHPDAVRALQLTGSVARAVASMWRTLTTRTAAERVWTPIIYEHHVEYKNLSRAHRMRPAEMFLAIHELLYDLRAGDIVRDAIEPMLAACSADVRIALAAARASTVARAASTKSGETGSAHAEDEEDDVEAAAAAAAADTLVSELPWAAAALMIRAKRYRPSLALVQVTGTGGRPDEKWMDILNASAVFLSGRVLQSSAGIDSSFASLDEIGAGMSTLDPMTIVSDFVWPGVFDLEESKVRIRARVLVRV</sequence>
<dbReference type="EMBL" id="GG745328">
    <property type="protein sequence ID" value="KNE54700.1"/>
    <property type="molecule type" value="Genomic_DNA"/>
</dbReference>
<feature type="region of interest" description="Disordered" evidence="1">
    <location>
        <begin position="444"/>
        <end position="463"/>
    </location>
</feature>
<evidence type="ECO:0000256" key="2">
    <source>
        <dbReference type="SAM" id="Phobius"/>
    </source>
</evidence>
<dbReference type="VEuPathDB" id="FungiDB:AMAG_00659"/>
<name>A0A0L0RX39_ALLM3</name>
<evidence type="ECO:0000313" key="3">
    <source>
        <dbReference type="EMBL" id="KNE54700.1"/>
    </source>
</evidence>